<gene>
    <name evidence="3" type="ORF">ACFO3O_11805</name>
</gene>
<dbReference type="InterPro" id="IPR009003">
    <property type="entry name" value="Peptidase_S1_PA"/>
</dbReference>
<dbReference type="Gene3D" id="2.30.42.10">
    <property type="match status" value="1"/>
</dbReference>
<organism evidence="3 4">
    <name type="scientific">Dokdonia ponticola</name>
    <dbReference type="NCBI Taxonomy" id="2041041"/>
    <lineage>
        <taxon>Bacteria</taxon>
        <taxon>Pseudomonadati</taxon>
        <taxon>Bacteroidota</taxon>
        <taxon>Flavobacteriia</taxon>
        <taxon>Flavobacteriales</taxon>
        <taxon>Flavobacteriaceae</taxon>
        <taxon>Dokdonia</taxon>
    </lineage>
</organism>
<evidence type="ECO:0000256" key="1">
    <source>
        <dbReference type="ARBA" id="ARBA00022670"/>
    </source>
</evidence>
<dbReference type="Proteomes" id="UP001596043">
    <property type="component" value="Unassembled WGS sequence"/>
</dbReference>
<dbReference type="EMBL" id="JBHSFV010000006">
    <property type="protein sequence ID" value="MFC4634598.1"/>
    <property type="molecule type" value="Genomic_DNA"/>
</dbReference>
<evidence type="ECO:0000313" key="3">
    <source>
        <dbReference type="EMBL" id="MFC4634598.1"/>
    </source>
</evidence>
<dbReference type="GO" id="GO:0008233">
    <property type="term" value="F:peptidase activity"/>
    <property type="evidence" value="ECO:0007669"/>
    <property type="project" value="UniProtKB-KW"/>
</dbReference>
<protein>
    <submittedName>
        <fullName evidence="3">S1C family serine protease</fullName>
        <ecNumber evidence="3">3.4.21.-</ecNumber>
    </submittedName>
</protein>
<dbReference type="InterPro" id="IPR036034">
    <property type="entry name" value="PDZ_sf"/>
</dbReference>
<dbReference type="GO" id="GO:0006508">
    <property type="term" value="P:proteolysis"/>
    <property type="evidence" value="ECO:0007669"/>
    <property type="project" value="UniProtKB-KW"/>
</dbReference>
<dbReference type="Gene3D" id="2.40.10.120">
    <property type="match status" value="1"/>
</dbReference>
<dbReference type="RefSeq" id="WP_379979006.1">
    <property type="nucleotide sequence ID" value="NZ_JBHSFV010000006.1"/>
</dbReference>
<dbReference type="SUPFAM" id="SSF50494">
    <property type="entry name" value="Trypsin-like serine proteases"/>
    <property type="match status" value="1"/>
</dbReference>
<comment type="caution">
    <text evidence="3">The sequence shown here is derived from an EMBL/GenBank/DDBJ whole genome shotgun (WGS) entry which is preliminary data.</text>
</comment>
<evidence type="ECO:0000313" key="4">
    <source>
        <dbReference type="Proteomes" id="UP001596043"/>
    </source>
</evidence>
<evidence type="ECO:0000256" key="2">
    <source>
        <dbReference type="ARBA" id="ARBA00022801"/>
    </source>
</evidence>
<dbReference type="Pfam" id="PF13365">
    <property type="entry name" value="Trypsin_2"/>
    <property type="match status" value="1"/>
</dbReference>
<dbReference type="PANTHER" id="PTHR43343:SF3">
    <property type="entry name" value="PROTEASE DO-LIKE 8, CHLOROPLASTIC"/>
    <property type="match status" value="1"/>
</dbReference>
<dbReference type="PRINTS" id="PR00834">
    <property type="entry name" value="PROTEASES2C"/>
</dbReference>
<keyword evidence="2 3" id="KW-0378">Hydrolase</keyword>
<dbReference type="InterPro" id="IPR051201">
    <property type="entry name" value="Chloro_Bact_Ser_Proteases"/>
</dbReference>
<reference evidence="4" key="1">
    <citation type="journal article" date="2019" name="Int. J. Syst. Evol. Microbiol.">
        <title>The Global Catalogue of Microorganisms (GCM) 10K type strain sequencing project: providing services to taxonomists for standard genome sequencing and annotation.</title>
        <authorList>
            <consortium name="The Broad Institute Genomics Platform"/>
            <consortium name="The Broad Institute Genome Sequencing Center for Infectious Disease"/>
            <person name="Wu L."/>
            <person name="Ma J."/>
        </authorList>
    </citation>
    <scope>NUCLEOTIDE SEQUENCE [LARGE SCALE GENOMIC DNA]</scope>
    <source>
        <strain evidence="4">YJ-61-S</strain>
    </source>
</reference>
<accession>A0ABV9HXF3</accession>
<dbReference type="PANTHER" id="PTHR43343">
    <property type="entry name" value="PEPTIDASE S12"/>
    <property type="match status" value="1"/>
</dbReference>
<proteinExistence type="predicted"/>
<name>A0ABV9HXF3_9FLAO</name>
<keyword evidence="4" id="KW-1185">Reference proteome</keyword>
<keyword evidence="1 3" id="KW-0645">Protease</keyword>
<sequence>MKQILFMIILFITSLGFSQKISKLYEQSSEAVVLITTMQSQVTFNNGIPVKKSLSAYGSGFVISSEGDILTASHLVQTAEMICVTFSDGEELLAKVLYSYPLADVALIKLTSPKSTPLVSVKMGNSDHTKIGDQVFIVSSPFGLRHSLSVGYISRKYKREPSYNGLVTTEFFQSDAAINDGSSGGPMFNMKGEVIGIVSFLVSQTHGFQGLGFAASSNIAKKLLLEEHAIWTGIDSNFIYGPITEVLNVPQEGGLLIQKVAPFSLGSIMELQGGIYEMNMEGDHLILGGDIILKLDNIPLIDKESIIKAWYVLQELELGDSLSISILRKGKILEIKKEIPYFFFEKL</sequence>
<dbReference type="InterPro" id="IPR001940">
    <property type="entry name" value="Peptidase_S1C"/>
</dbReference>
<dbReference type="EC" id="3.4.21.-" evidence="3"/>